<keyword evidence="4" id="KW-0675">Receptor</keyword>
<dbReference type="InterPro" id="IPR000408">
    <property type="entry name" value="Reg_chr_condens"/>
</dbReference>
<evidence type="ECO:0000256" key="2">
    <source>
        <dbReference type="PROSITE-ProRule" id="PRU00235"/>
    </source>
</evidence>
<dbReference type="PRINTS" id="PR00633">
    <property type="entry name" value="RCCNDNSATION"/>
</dbReference>
<keyword evidence="1" id="KW-0677">Repeat</keyword>
<dbReference type="AlphaFoldDB" id="A0A2P6TZK1"/>
<gene>
    <name evidence="4" type="ORF">C2E21_1551</name>
</gene>
<evidence type="ECO:0000313" key="6">
    <source>
        <dbReference type="Proteomes" id="UP000239899"/>
    </source>
</evidence>
<feature type="repeat" description="RCC1" evidence="2">
    <location>
        <begin position="7"/>
        <end position="61"/>
    </location>
</feature>
<sequence length="419" mass="44107">MAGAPRRVLATFGNGDCGRLGHSLTELGCEEVPRLVRALLGTPPATAVAAGGAHTAALDGSGTVYTWGLNDKGQLGHDREDMEVGLPAEVPLPERCVALAAGYFHTLCLGESGSVWAFGCNGKGQLGLGKDVVLVREPRMVKALQGTKVVAVAAGMEHSLALTDSGEVYSWGHAEHGRLGHGRAGAVPRLFGTSIEFKPRLIRAFEALRIAQISAGQMHSAAVSSAGDLFMWGYGKFHQLGFGNDEDVEIPTPLPPLKGSTAGVACGFLHTLALEYGGGVQAWGANQNGVLGLGHEKEQQPRRPTRVRGLSDVRQISAGWKHNAAVTDSGLLYTWGWGGSQGSAYSFEGKTGTGGQLGHGNEFDYWSPHHVEWLALGETDMAKQHHEDGSLAWKVVQAACGMNHTAAIIELGTEVSIPS</sequence>
<feature type="repeat" description="RCC1" evidence="2">
    <location>
        <begin position="62"/>
        <end position="112"/>
    </location>
</feature>
<dbReference type="InterPro" id="IPR009091">
    <property type="entry name" value="RCC1/BLIP-II"/>
</dbReference>
<dbReference type="EMBL" id="LHPG02000003">
    <property type="protein sequence ID" value="PRW59484.1"/>
    <property type="molecule type" value="Genomic_DNA"/>
</dbReference>
<organism evidence="4 6">
    <name type="scientific">Chlorella sorokiniana</name>
    <name type="common">Freshwater green alga</name>
    <dbReference type="NCBI Taxonomy" id="3076"/>
    <lineage>
        <taxon>Eukaryota</taxon>
        <taxon>Viridiplantae</taxon>
        <taxon>Chlorophyta</taxon>
        <taxon>core chlorophytes</taxon>
        <taxon>Trebouxiophyceae</taxon>
        <taxon>Chlorellales</taxon>
        <taxon>Chlorellaceae</taxon>
        <taxon>Chlorella clade</taxon>
        <taxon>Chlorella</taxon>
    </lineage>
</organism>
<feature type="domain" description="RCC1-like" evidence="3">
    <location>
        <begin position="9"/>
        <end position="407"/>
    </location>
</feature>
<reference evidence="4 6" key="1">
    <citation type="journal article" date="2018" name="Plant J.">
        <title>Genome sequences of Chlorella sorokiniana UTEX 1602 and Micractinium conductrix SAG 241.80: implications to maltose excretion by a green alga.</title>
        <authorList>
            <person name="Arriola M.B."/>
            <person name="Velmurugan N."/>
            <person name="Zhang Y."/>
            <person name="Plunkett M.H."/>
            <person name="Hondzo H."/>
            <person name="Barney B.M."/>
        </authorList>
    </citation>
    <scope>NUCLEOTIDE SEQUENCE [LARGE SCALE GENOMIC DNA]</scope>
    <source>
        <strain evidence="4">1602</strain>
        <strain evidence="6">UTEX 1602</strain>
    </source>
</reference>
<evidence type="ECO:0000313" key="5">
    <source>
        <dbReference type="EMBL" id="PRW59484.1"/>
    </source>
</evidence>
<dbReference type="InterPro" id="IPR051625">
    <property type="entry name" value="Signaling_Regulatory_Domain"/>
</dbReference>
<evidence type="ECO:0000256" key="1">
    <source>
        <dbReference type="ARBA" id="ARBA00022737"/>
    </source>
</evidence>
<feature type="repeat" description="RCC1" evidence="2">
    <location>
        <begin position="166"/>
        <end position="226"/>
    </location>
</feature>
<dbReference type="InterPro" id="IPR058923">
    <property type="entry name" value="RCC1-like_dom"/>
</dbReference>
<feature type="repeat" description="RCC1" evidence="2">
    <location>
        <begin position="278"/>
        <end position="329"/>
    </location>
</feature>
<dbReference type="OrthoDB" id="526307at2759"/>
<feature type="repeat" description="RCC1" evidence="2">
    <location>
        <begin position="342"/>
        <end position="411"/>
    </location>
</feature>
<feature type="repeat" description="RCC1" evidence="2">
    <location>
        <begin position="227"/>
        <end position="277"/>
    </location>
</feature>
<dbReference type="PANTHER" id="PTHR22872">
    <property type="entry name" value="BTK-BINDING PROTEIN-RELATED"/>
    <property type="match status" value="1"/>
</dbReference>
<proteinExistence type="predicted"/>
<protein>
    <submittedName>
        <fullName evidence="4">Ultraviolet-B receptor UVR8 isoform A</fullName>
    </submittedName>
    <submittedName>
        <fullName evidence="5">Ultraviolet-B receptor UVR8 isoform B</fullName>
    </submittedName>
</protein>
<dbReference type="SUPFAM" id="SSF50985">
    <property type="entry name" value="RCC1/BLIP-II"/>
    <property type="match status" value="1"/>
</dbReference>
<evidence type="ECO:0000259" key="3">
    <source>
        <dbReference type="Pfam" id="PF25390"/>
    </source>
</evidence>
<dbReference type="Proteomes" id="UP000239899">
    <property type="component" value="Unassembled WGS sequence"/>
</dbReference>
<dbReference type="EMBL" id="LHPG02000003">
    <property type="protein sequence ID" value="PRW59483.1"/>
    <property type="molecule type" value="Genomic_DNA"/>
</dbReference>
<feature type="repeat" description="RCC1" evidence="2">
    <location>
        <begin position="113"/>
        <end position="165"/>
    </location>
</feature>
<accession>A0A2P6TZK1</accession>
<dbReference type="Pfam" id="PF25390">
    <property type="entry name" value="WD40_RLD"/>
    <property type="match status" value="1"/>
</dbReference>
<dbReference type="PROSITE" id="PS50012">
    <property type="entry name" value="RCC1_3"/>
    <property type="match status" value="7"/>
</dbReference>
<reference evidence="4" key="2">
    <citation type="submission" date="2018-02" db="EMBL/GenBank/DDBJ databases">
        <authorList>
            <person name="Cohen D.B."/>
            <person name="Kent A.D."/>
        </authorList>
    </citation>
    <scope>NUCLEOTIDE SEQUENCE</scope>
    <source>
        <strain evidence="4">1602</strain>
    </source>
</reference>
<evidence type="ECO:0000313" key="4">
    <source>
        <dbReference type="EMBL" id="PRW59483.1"/>
    </source>
</evidence>
<keyword evidence="6" id="KW-1185">Reference proteome</keyword>
<dbReference type="Gene3D" id="2.130.10.30">
    <property type="entry name" value="Regulator of chromosome condensation 1/beta-lactamase-inhibitor protein II"/>
    <property type="match status" value="2"/>
</dbReference>
<dbReference type="PROSITE" id="PS00626">
    <property type="entry name" value="RCC1_2"/>
    <property type="match status" value="5"/>
</dbReference>
<comment type="caution">
    <text evidence="4">The sequence shown here is derived from an EMBL/GenBank/DDBJ whole genome shotgun (WGS) entry which is preliminary data.</text>
</comment>
<dbReference type="STRING" id="3076.A0A2P6TZK1"/>
<name>A0A2P6TZK1_CHLSO</name>